<evidence type="ECO:0000313" key="9">
    <source>
        <dbReference type="EMBL" id="MDT0345707.1"/>
    </source>
</evidence>
<comment type="similarity">
    <text evidence="7">Belongs to the binding-protein-dependent transport system permease family.</text>
</comment>
<feature type="transmembrane region" description="Helical" evidence="7">
    <location>
        <begin position="106"/>
        <end position="129"/>
    </location>
</feature>
<evidence type="ECO:0000256" key="1">
    <source>
        <dbReference type="ARBA" id="ARBA00004651"/>
    </source>
</evidence>
<evidence type="ECO:0000256" key="7">
    <source>
        <dbReference type="RuleBase" id="RU363032"/>
    </source>
</evidence>
<keyword evidence="2 7" id="KW-0813">Transport</keyword>
<dbReference type="Pfam" id="PF19300">
    <property type="entry name" value="BPD_transp_1_N"/>
    <property type="match status" value="1"/>
</dbReference>
<dbReference type="EMBL" id="JAVREL010000015">
    <property type="protein sequence ID" value="MDT0345707.1"/>
    <property type="molecule type" value="Genomic_DNA"/>
</dbReference>
<feature type="transmembrane region" description="Helical" evidence="7">
    <location>
        <begin position="141"/>
        <end position="168"/>
    </location>
</feature>
<gene>
    <name evidence="9" type="ORF">RM590_24385</name>
</gene>
<dbReference type="PANTHER" id="PTHR43163">
    <property type="entry name" value="DIPEPTIDE TRANSPORT SYSTEM PERMEASE PROTEIN DPPB-RELATED"/>
    <property type="match status" value="1"/>
</dbReference>
<keyword evidence="4 7" id="KW-0812">Transmembrane</keyword>
<proteinExistence type="inferred from homology"/>
<evidence type="ECO:0000313" key="10">
    <source>
        <dbReference type="Proteomes" id="UP001183246"/>
    </source>
</evidence>
<feature type="domain" description="ABC transmembrane type-1" evidence="8">
    <location>
        <begin position="102"/>
        <end position="307"/>
    </location>
</feature>
<evidence type="ECO:0000256" key="4">
    <source>
        <dbReference type="ARBA" id="ARBA00022692"/>
    </source>
</evidence>
<accession>A0ABU2MVN2</accession>
<comment type="caution">
    <text evidence="9">The sequence shown here is derived from an EMBL/GenBank/DDBJ whole genome shotgun (WGS) entry which is preliminary data.</text>
</comment>
<evidence type="ECO:0000256" key="6">
    <source>
        <dbReference type="ARBA" id="ARBA00023136"/>
    </source>
</evidence>
<organism evidence="9 10">
    <name type="scientific">Streptomyces litchfieldiae</name>
    <dbReference type="NCBI Taxonomy" id="3075543"/>
    <lineage>
        <taxon>Bacteria</taxon>
        <taxon>Bacillati</taxon>
        <taxon>Actinomycetota</taxon>
        <taxon>Actinomycetes</taxon>
        <taxon>Kitasatosporales</taxon>
        <taxon>Streptomycetaceae</taxon>
        <taxon>Streptomyces</taxon>
    </lineage>
</organism>
<dbReference type="Proteomes" id="UP001183246">
    <property type="component" value="Unassembled WGS sequence"/>
</dbReference>
<dbReference type="SUPFAM" id="SSF161098">
    <property type="entry name" value="MetI-like"/>
    <property type="match status" value="1"/>
</dbReference>
<keyword evidence="6 7" id="KW-0472">Membrane</keyword>
<dbReference type="PROSITE" id="PS50928">
    <property type="entry name" value="ABC_TM1"/>
    <property type="match status" value="1"/>
</dbReference>
<feature type="transmembrane region" description="Helical" evidence="7">
    <location>
        <begin position="288"/>
        <end position="309"/>
    </location>
</feature>
<dbReference type="Gene3D" id="1.10.3720.10">
    <property type="entry name" value="MetI-like"/>
    <property type="match status" value="1"/>
</dbReference>
<keyword evidence="3" id="KW-1003">Cell membrane</keyword>
<reference evidence="10" key="1">
    <citation type="submission" date="2023-07" db="EMBL/GenBank/DDBJ databases">
        <title>30 novel species of actinomycetes from the DSMZ collection.</title>
        <authorList>
            <person name="Nouioui I."/>
        </authorList>
    </citation>
    <scope>NUCLEOTIDE SEQUENCE [LARGE SCALE GENOMIC DNA]</scope>
    <source>
        <strain evidence="10">DSM 44938</strain>
    </source>
</reference>
<sequence length="323" mass="33151">MTRRDMAHRAIRLLAGRLAVTGGLLLLLSVVVFAGTDLLPGDPATARLGGLGPAEVAEARARLGLDRPLAERYGEWVTGLLRGDLGTSAEGRPVGELLSERLGNSLLLAGLTLAVLVPGSLLLGVAAGLRQGRAVDRAVTTGMLLLAAVPEFVVAGGLVLLFAVTLGWLPAVSLVPAGASPLSVPEVLVLPVLSLLLLGLAYATRLIRAATAAAARAPHVEFMRINGLPPRTVLREGVLPAVLPVALQVWLTTGAGLIGGAVLVERVFGYPGIGDVLIRAVQSGDLPVVQALAMLLGGVMLLALFAADLSTRALTPVLRTAGR</sequence>
<dbReference type="PANTHER" id="PTHR43163:SF3">
    <property type="entry name" value="PEPTIDE ABC TRANSPORTER PERMEASE PROTEIN"/>
    <property type="match status" value="1"/>
</dbReference>
<name>A0ABU2MVN2_9ACTN</name>
<evidence type="ECO:0000256" key="2">
    <source>
        <dbReference type="ARBA" id="ARBA00022448"/>
    </source>
</evidence>
<evidence type="ECO:0000259" key="8">
    <source>
        <dbReference type="PROSITE" id="PS50928"/>
    </source>
</evidence>
<keyword evidence="5 7" id="KW-1133">Transmembrane helix</keyword>
<dbReference type="InterPro" id="IPR000515">
    <property type="entry name" value="MetI-like"/>
</dbReference>
<feature type="transmembrane region" description="Helical" evidence="7">
    <location>
        <begin position="241"/>
        <end position="268"/>
    </location>
</feature>
<protein>
    <submittedName>
        <fullName evidence="9">ABC transporter permease</fullName>
    </submittedName>
</protein>
<keyword evidence="10" id="KW-1185">Reference proteome</keyword>
<dbReference type="InterPro" id="IPR035906">
    <property type="entry name" value="MetI-like_sf"/>
</dbReference>
<evidence type="ECO:0000256" key="3">
    <source>
        <dbReference type="ARBA" id="ARBA00022475"/>
    </source>
</evidence>
<dbReference type="CDD" id="cd06261">
    <property type="entry name" value="TM_PBP2"/>
    <property type="match status" value="1"/>
</dbReference>
<dbReference type="RefSeq" id="WP_311706839.1">
    <property type="nucleotide sequence ID" value="NZ_JAVREL010000015.1"/>
</dbReference>
<dbReference type="Pfam" id="PF00528">
    <property type="entry name" value="BPD_transp_1"/>
    <property type="match status" value="1"/>
</dbReference>
<dbReference type="InterPro" id="IPR045621">
    <property type="entry name" value="BPD_transp_1_N"/>
</dbReference>
<comment type="subcellular location">
    <subcellularLocation>
        <location evidence="1 7">Cell membrane</location>
        <topology evidence="1 7">Multi-pass membrane protein</topology>
    </subcellularLocation>
</comment>
<feature type="transmembrane region" description="Helical" evidence="7">
    <location>
        <begin position="188"/>
        <end position="207"/>
    </location>
</feature>
<evidence type="ECO:0000256" key="5">
    <source>
        <dbReference type="ARBA" id="ARBA00022989"/>
    </source>
</evidence>